<dbReference type="OrthoDB" id="9808669at2"/>
<feature type="domain" description="Ketosynthase family 3 (KS3)" evidence="4">
    <location>
        <begin position="7"/>
        <end position="422"/>
    </location>
</feature>
<organism evidence="5 6">
    <name type="scientific">Streptomyces shenzhenensis</name>
    <dbReference type="NCBI Taxonomy" id="943815"/>
    <lineage>
        <taxon>Bacteria</taxon>
        <taxon>Bacillati</taxon>
        <taxon>Actinomycetota</taxon>
        <taxon>Actinomycetes</taxon>
        <taxon>Kitasatosporales</taxon>
        <taxon>Streptomycetaceae</taxon>
        <taxon>Streptomyces</taxon>
    </lineage>
</organism>
<dbReference type="PROSITE" id="PS52004">
    <property type="entry name" value="KS3_2"/>
    <property type="match status" value="1"/>
</dbReference>
<comment type="similarity">
    <text evidence="1 3">Belongs to the thiolase-like superfamily. Beta-ketoacyl-ACP synthases family.</text>
</comment>
<sequence length="429" mass="45038">MNSIDTRARAVVVSAAVLHSAAETLKEYDEFLRAGRSALVAGCPDPRSAEEIPSSNLNGFDVRQWAERHLADAEDARRRLRRAAARATLPVRTAACVAMAAVRAARLTPRERANLILLVAGNNLSLAHHAAAVLEYNRDVRTVRARHLLDCLDTDTVGAVSEAVGAHAEGWTVGSASASGTTALIQGVRLIEAGFTEHCLVVAPATDLSPVEIAALRLSGALAAVGDATPEAACRPFDADRSGFAYGCGAAAVVLEAPREHSRAHAPAPLGYVLGHGQYLDGRRGTAPDVEGQCTAMRLALASARLAPENIDYVNAHGTGSVLGDEVESRALHTVFGDSESPWTNSTKGLIGHCLSAAGLLEAVATLLQLNGGYCHASPWLRRPVRPGPRFTGREPALLPLRTAMSNSFAFSGINSSVVLGRATGKKHS</sequence>
<dbReference type="AlphaFoldDB" id="A0A3M0I3R2"/>
<evidence type="ECO:0000313" key="5">
    <source>
        <dbReference type="EMBL" id="RMB81413.1"/>
    </source>
</evidence>
<evidence type="ECO:0000256" key="2">
    <source>
        <dbReference type="ARBA" id="ARBA00022679"/>
    </source>
</evidence>
<dbReference type="InterPro" id="IPR014030">
    <property type="entry name" value="Ketoacyl_synth_N"/>
</dbReference>
<dbReference type="GO" id="GO:0006633">
    <property type="term" value="P:fatty acid biosynthetic process"/>
    <property type="evidence" value="ECO:0007669"/>
    <property type="project" value="TreeGrafter"/>
</dbReference>
<accession>A0A3M0I3R2</accession>
<dbReference type="SUPFAM" id="SSF53901">
    <property type="entry name" value="Thiolase-like"/>
    <property type="match status" value="2"/>
</dbReference>
<dbReference type="InterPro" id="IPR000794">
    <property type="entry name" value="Beta-ketoacyl_synthase"/>
</dbReference>
<dbReference type="PANTHER" id="PTHR11712:SF336">
    <property type="entry name" value="3-OXOACYL-[ACYL-CARRIER-PROTEIN] SYNTHASE, MITOCHONDRIAL"/>
    <property type="match status" value="1"/>
</dbReference>
<evidence type="ECO:0000313" key="6">
    <source>
        <dbReference type="Proteomes" id="UP000270471"/>
    </source>
</evidence>
<comment type="caution">
    <text evidence="5">The sequence shown here is derived from an EMBL/GenBank/DDBJ whole genome shotgun (WGS) entry which is preliminary data.</text>
</comment>
<evidence type="ECO:0000259" key="4">
    <source>
        <dbReference type="PROSITE" id="PS52004"/>
    </source>
</evidence>
<dbReference type="Pfam" id="PF00109">
    <property type="entry name" value="ketoacyl-synt"/>
    <property type="match status" value="1"/>
</dbReference>
<dbReference type="InterPro" id="IPR020841">
    <property type="entry name" value="PKS_Beta-ketoAc_synthase_dom"/>
</dbReference>
<dbReference type="Pfam" id="PF02801">
    <property type="entry name" value="Ketoacyl-synt_C"/>
    <property type="match status" value="1"/>
</dbReference>
<reference evidence="5 6" key="1">
    <citation type="submission" date="2017-11" db="EMBL/GenBank/DDBJ databases">
        <title>Draft genome of actinobacteria isolated from guarana (Paullinia cupana (Mart.) Ducke.</title>
        <authorList>
            <person name="Siqueira K.A."/>
            <person name="Liotti R.G."/>
            <person name="Mendes T.A.O."/>
            <person name="Soares M.A."/>
        </authorList>
    </citation>
    <scope>NUCLEOTIDE SEQUENCE [LARGE SCALE GENOMIC DNA]</scope>
    <source>
        <strain evidence="5 6">193</strain>
    </source>
</reference>
<dbReference type="RefSeq" id="WP_121893786.1">
    <property type="nucleotide sequence ID" value="NZ_PENI01000031.1"/>
</dbReference>
<dbReference type="InterPro" id="IPR014031">
    <property type="entry name" value="Ketoacyl_synth_C"/>
</dbReference>
<dbReference type="GO" id="GO:0004315">
    <property type="term" value="F:3-oxoacyl-[acyl-carrier-protein] synthase activity"/>
    <property type="evidence" value="ECO:0007669"/>
    <property type="project" value="TreeGrafter"/>
</dbReference>
<dbReference type="PANTHER" id="PTHR11712">
    <property type="entry name" value="POLYKETIDE SYNTHASE-RELATED"/>
    <property type="match status" value="1"/>
</dbReference>
<dbReference type="GO" id="GO:0005829">
    <property type="term" value="C:cytosol"/>
    <property type="evidence" value="ECO:0007669"/>
    <property type="project" value="TreeGrafter"/>
</dbReference>
<dbReference type="SMART" id="SM00825">
    <property type="entry name" value="PKS_KS"/>
    <property type="match status" value="1"/>
</dbReference>
<dbReference type="EMBL" id="PENI01000031">
    <property type="protein sequence ID" value="RMB81413.1"/>
    <property type="molecule type" value="Genomic_DNA"/>
</dbReference>
<keyword evidence="6" id="KW-1185">Reference proteome</keyword>
<proteinExistence type="inferred from homology"/>
<keyword evidence="2 3" id="KW-0808">Transferase</keyword>
<dbReference type="Proteomes" id="UP000270471">
    <property type="component" value="Unassembled WGS sequence"/>
</dbReference>
<name>A0A3M0I3R2_9ACTN</name>
<evidence type="ECO:0000256" key="1">
    <source>
        <dbReference type="ARBA" id="ARBA00008467"/>
    </source>
</evidence>
<dbReference type="Gene3D" id="3.40.47.10">
    <property type="match status" value="2"/>
</dbReference>
<dbReference type="InterPro" id="IPR016039">
    <property type="entry name" value="Thiolase-like"/>
</dbReference>
<evidence type="ECO:0000256" key="3">
    <source>
        <dbReference type="RuleBase" id="RU003694"/>
    </source>
</evidence>
<gene>
    <name evidence="5" type="ORF">CTZ28_34910</name>
</gene>
<protein>
    <submittedName>
        <fullName evidence="5">Polyketide beta-ketoacyl:ACP synthase</fullName>
    </submittedName>
</protein>